<dbReference type="RefSeq" id="WP_378017224.1">
    <property type="nucleotide sequence ID" value="NZ_JBHSKT010000005.1"/>
</dbReference>
<gene>
    <name evidence="1" type="ORF">ACFPIB_09545</name>
</gene>
<protein>
    <submittedName>
        <fullName evidence="1">DUF6929 family protein</fullName>
    </submittedName>
</protein>
<dbReference type="InterPro" id="IPR053851">
    <property type="entry name" value="DUF6929"/>
</dbReference>
<reference evidence="2" key="1">
    <citation type="journal article" date="2019" name="Int. J. Syst. Evol. Microbiol.">
        <title>The Global Catalogue of Microorganisms (GCM) 10K type strain sequencing project: providing services to taxonomists for standard genome sequencing and annotation.</title>
        <authorList>
            <consortium name="The Broad Institute Genomics Platform"/>
            <consortium name="The Broad Institute Genome Sequencing Center for Infectious Disease"/>
            <person name="Wu L."/>
            <person name="Ma J."/>
        </authorList>
    </citation>
    <scope>NUCLEOTIDE SEQUENCE [LARGE SCALE GENOMIC DNA]</scope>
    <source>
        <strain evidence="2">KACC 12602</strain>
    </source>
</reference>
<evidence type="ECO:0000313" key="1">
    <source>
        <dbReference type="EMBL" id="MFC5270853.1"/>
    </source>
</evidence>
<name>A0ABW0ECA5_9BACT</name>
<dbReference type="Pfam" id="PF22000">
    <property type="entry name" value="DUF6929"/>
    <property type="match status" value="1"/>
</dbReference>
<dbReference type="EMBL" id="JBHSKT010000005">
    <property type="protein sequence ID" value="MFC5270853.1"/>
    <property type="molecule type" value="Genomic_DNA"/>
</dbReference>
<proteinExistence type="predicted"/>
<dbReference type="PROSITE" id="PS51257">
    <property type="entry name" value="PROKAR_LIPOPROTEIN"/>
    <property type="match status" value="1"/>
</dbReference>
<organism evidence="1 2">
    <name type="scientific">Adhaeribacter terreus</name>
    <dbReference type="NCBI Taxonomy" id="529703"/>
    <lineage>
        <taxon>Bacteria</taxon>
        <taxon>Pseudomonadati</taxon>
        <taxon>Bacteroidota</taxon>
        <taxon>Cytophagia</taxon>
        <taxon>Cytophagales</taxon>
        <taxon>Hymenobacteraceae</taxon>
        <taxon>Adhaeribacter</taxon>
    </lineage>
</organism>
<evidence type="ECO:0000313" key="2">
    <source>
        <dbReference type="Proteomes" id="UP001596161"/>
    </source>
</evidence>
<comment type="caution">
    <text evidence="1">The sequence shown here is derived from an EMBL/GenBank/DDBJ whole genome shotgun (WGS) entry which is preliminary data.</text>
</comment>
<keyword evidence="2" id="KW-1185">Reference proteome</keyword>
<sequence>MAKPVSENGVSFSMNPKHLLFAAITLAFLSCQSENKSRETKSAATATTASGKMKAIVEKAIELDSIPSGSGLVKTGENFYLISDDSPYFFRLDSKFNLLEKNAIPHYQKSQDYRIQKAIKPDYESAATGEMNGQEYLLAFGSGSKSPERDSLLLINLNDLKSPQTYSLKPLYDLIKQQANLPSAELNMEGSAIIGEELYLFNRGQNVLVQTNWPKTLLFLTQKAAEPEIKTYRVRLPQINGIAPGFSGACRLGNDNKILFTASVENTKNWIEDGEILGSFIGILDVEKLAEDPLENVALLTNKNGEPVIEKVESVEFLQLENNGNLKALCLTDDDQGGSKVLEVTLRQST</sequence>
<accession>A0ABW0ECA5</accession>
<dbReference type="Proteomes" id="UP001596161">
    <property type="component" value="Unassembled WGS sequence"/>
</dbReference>